<feature type="compositionally biased region" description="Basic and acidic residues" evidence="1">
    <location>
        <begin position="1"/>
        <end position="16"/>
    </location>
</feature>
<dbReference type="AlphaFoldDB" id="A0A0S4PVZ6"/>
<feature type="region of interest" description="Disordered" evidence="1">
    <location>
        <begin position="1"/>
        <end position="24"/>
    </location>
</feature>
<gene>
    <name evidence="2" type="ORF">BN2458_PEG0978</name>
</gene>
<protein>
    <submittedName>
        <fullName evidence="2">Uncharacterized protein</fullName>
    </submittedName>
</protein>
<proteinExistence type="predicted"/>
<evidence type="ECO:0000256" key="1">
    <source>
        <dbReference type="SAM" id="MobiDB-lite"/>
    </source>
</evidence>
<evidence type="ECO:0000313" key="2">
    <source>
        <dbReference type="EMBL" id="CUU39863.1"/>
    </source>
</evidence>
<organism evidence="2 3">
    <name type="scientific">Helicobacter typhlonius</name>
    <dbReference type="NCBI Taxonomy" id="76936"/>
    <lineage>
        <taxon>Bacteria</taxon>
        <taxon>Pseudomonadati</taxon>
        <taxon>Campylobacterota</taxon>
        <taxon>Epsilonproteobacteria</taxon>
        <taxon>Campylobacterales</taxon>
        <taxon>Helicobacteraceae</taxon>
        <taxon>Helicobacter</taxon>
    </lineage>
</organism>
<dbReference type="EMBL" id="LN907858">
    <property type="protein sequence ID" value="CUU39863.1"/>
    <property type="molecule type" value="Genomic_DNA"/>
</dbReference>
<dbReference type="KEGG" id="hty:BN2458_PEG0978"/>
<accession>A0A0S4PVZ6</accession>
<dbReference type="Proteomes" id="UP000064525">
    <property type="component" value="Chromosome I"/>
</dbReference>
<sequence>MKIYLRDKREKRESRKMQRFSQNKQERFIPQKGHILMRTC</sequence>
<name>A0A0S4PVZ6_9HELI</name>
<reference evidence="3" key="1">
    <citation type="submission" date="2015-11" db="EMBL/GenBank/DDBJ databases">
        <authorList>
            <person name="Anvar S.Y."/>
        </authorList>
    </citation>
    <scope>NUCLEOTIDE SEQUENCE [LARGE SCALE GENOMIC DNA]</scope>
</reference>
<evidence type="ECO:0000313" key="3">
    <source>
        <dbReference type="Proteomes" id="UP000064525"/>
    </source>
</evidence>